<sequence length="298" mass="34575">MEMYPLFPTDEHSFYFKIFVKSLIQKFLPQQIFCFAKKSLLKQSHGCFIDSGNDYDSHYCLLIVMETTTRIDHEIQEFANVHYKHGVIIILCHGKETILEAMKANNRFFITVFNTGHLVYSHDGMTGPDFPVRFIPTQAGIKAKKQLQHRTPLIEGFLTGAYQCLINGQYNICTFMLHQTIEQCCIVLIRVHIAYRSEIHNLKRLLNLCKCFSSKPFKTLLSGTSEDERLFEILIKSYSEARYGDHFSVESEDAQHLYDRITDFVSLVKAMCKEKIQKLENEAALYKRVMQESEVING</sequence>
<dbReference type="OrthoDB" id="634374at2"/>
<dbReference type="Pfam" id="PF05168">
    <property type="entry name" value="HEPN"/>
    <property type="match status" value="1"/>
</dbReference>
<dbReference type="Proteomes" id="UP000071561">
    <property type="component" value="Chromosome"/>
</dbReference>
<dbReference type="AlphaFoldDB" id="A0A127V876"/>
<evidence type="ECO:0000256" key="1">
    <source>
        <dbReference type="SAM" id="Coils"/>
    </source>
</evidence>
<dbReference type="PATRIC" id="fig|188932.3.peg.461"/>
<evidence type="ECO:0000313" key="3">
    <source>
        <dbReference type="EMBL" id="AMP97409.1"/>
    </source>
</evidence>
<name>A0A127V876_9SPHI</name>
<dbReference type="PROSITE" id="PS50910">
    <property type="entry name" value="HEPN"/>
    <property type="match status" value="1"/>
</dbReference>
<protein>
    <recommendedName>
        <fullName evidence="2">HEPN domain-containing protein</fullName>
    </recommendedName>
</protein>
<feature type="domain" description="HEPN" evidence="2">
    <location>
        <begin position="151"/>
        <end position="271"/>
    </location>
</feature>
<gene>
    <name evidence="3" type="ORF">AY601_0453</name>
</gene>
<accession>A0A127V876</accession>
<dbReference type="SMART" id="SM00748">
    <property type="entry name" value="HEPN"/>
    <property type="match status" value="1"/>
</dbReference>
<dbReference type="RefSeq" id="WP_068395810.1">
    <property type="nucleotide sequence ID" value="NZ_CP014504.1"/>
</dbReference>
<dbReference type="InterPro" id="IPR007842">
    <property type="entry name" value="HEPN_dom"/>
</dbReference>
<evidence type="ECO:0000259" key="2">
    <source>
        <dbReference type="PROSITE" id="PS50910"/>
    </source>
</evidence>
<reference evidence="3 4" key="1">
    <citation type="submission" date="2016-03" db="EMBL/GenBank/DDBJ databases">
        <title>Complete genome sequence of Pedobacter cryoconitis PAMC 27485.</title>
        <authorList>
            <person name="Lee J."/>
            <person name="Kim O.-S."/>
        </authorList>
    </citation>
    <scope>NUCLEOTIDE SEQUENCE [LARGE SCALE GENOMIC DNA]</scope>
    <source>
        <strain evidence="3 4">PAMC 27485</strain>
    </source>
</reference>
<dbReference type="KEGG" id="pcm:AY601_0453"/>
<dbReference type="EMBL" id="CP014504">
    <property type="protein sequence ID" value="AMP97409.1"/>
    <property type="molecule type" value="Genomic_DNA"/>
</dbReference>
<feature type="coiled-coil region" evidence="1">
    <location>
        <begin position="269"/>
        <end position="296"/>
    </location>
</feature>
<proteinExistence type="predicted"/>
<dbReference type="Gene3D" id="1.20.120.330">
    <property type="entry name" value="Nucleotidyltransferases domain 2"/>
    <property type="match status" value="1"/>
</dbReference>
<evidence type="ECO:0000313" key="4">
    <source>
        <dbReference type="Proteomes" id="UP000071561"/>
    </source>
</evidence>
<organism evidence="3 4">
    <name type="scientific">Pedobacter cryoconitis</name>
    <dbReference type="NCBI Taxonomy" id="188932"/>
    <lineage>
        <taxon>Bacteria</taxon>
        <taxon>Pseudomonadati</taxon>
        <taxon>Bacteroidota</taxon>
        <taxon>Sphingobacteriia</taxon>
        <taxon>Sphingobacteriales</taxon>
        <taxon>Sphingobacteriaceae</taxon>
        <taxon>Pedobacter</taxon>
    </lineage>
</organism>
<keyword evidence="1" id="KW-0175">Coiled coil</keyword>
<dbReference type="SUPFAM" id="SSF81593">
    <property type="entry name" value="Nucleotidyltransferase substrate binding subunit/domain"/>
    <property type="match status" value="1"/>
</dbReference>
<keyword evidence="4" id="KW-1185">Reference proteome</keyword>